<reference evidence="3 4" key="1">
    <citation type="submission" date="2021-06" db="EMBL/GenBank/DDBJ databases">
        <authorList>
            <person name="Palmer J.M."/>
        </authorList>
    </citation>
    <scope>NUCLEOTIDE SEQUENCE [LARGE SCALE GENOMIC DNA]</scope>
    <source>
        <strain evidence="3 4">MEX-2019</strain>
        <tissue evidence="3">Muscle</tissue>
    </source>
</reference>
<feature type="signal peptide" evidence="2">
    <location>
        <begin position="1"/>
        <end position="15"/>
    </location>
</feature>
<accession>A0AAV9RJJ2</accession>
<evidence type="ECO:0000256" key="2">
    <source>
        <dbReference type="SAM" id="SignalP"/>
    </source>
</evidence>
<feature type="region of interest" description="Disordered" evidence="1">
    <location>
        <begin position="90"/>
        <end position="248"/>
    </location>
</feature>
<feature type="compositionally biased region" description="Basic and acidic residues" evidence="1">
    <location>
        <begin position="90"/>
        <end position="155"/>
    </location>
</feature>
<comment type="caution">
    <text evidence="3">The sequence shown here is derived from an EMBL/GenBank/DDBJ whole genome shotgun (WGS) entry which is preliminary data.</text>
</comment>
<keyword evidence="4" id="KW-1185">Reference proteome</keyword>
<dbReference type="GO" id="GO:0005184">
    <property type="term" value="F:neuropeptide hormone activity"/>
    <property type="evidence" value="ECO:0007669"/>
    <property type="project" value="InterPro"/>
</dbReference>
<protein>
    <recommendedName>
        <fullName evidence="5">VGF nerve growth factor inducible</fullName>
    </recommendedName>
</protein>
<keyword evidence="2" id="KW-0732">Signal</keyword>
<dbReference type="AlphaFoldDB" id="A0AAV9RJJ2"/>
<feature type="compositionally biased region" description="Polar residues" evidence="1">
    <location>
        <begin position="281"/>
        <end position="295"/>
    </location>
</feature>
<feature type="region of interest" description="Disordered" evidence="1">
    <location>
        <begin position="281"/>
        <end position="342"/>
    </location>
</feature>
<dbReference type="PANTHER" id="PTHR15159:SF2">
    <property type="entry name" value="NEUROSECRETORY PROTEIN VGF"/>
    <property type="match status" value="1"/>
</dbReference>
<evidence type="ECO:0000313" key="4">
    <source>
        <dbReference type="Proteomes" id="UP001311232"/>
    </source>
</evidence>
<feature type="compositionally biased region" description="Acidic residues" evidence="1">
    <location>
        <begin position="301"/>
        <end position="323"/>
    </location>
</feature>
<dbReference type="PANTHER" id="PTHR15159">
    <property type="entry name" value="NEUROSECRETORY PROTEIN VGF"/>
    <property type="match status" value="1"/>
</dbReference>
<feature type="compositionally biased region" description="Basic and acidic residues" evidence="1">
    <location>
        <begin position="205"/>
        <end position="232"/>
    </location>
</feature>
<feature type="chain" id="PRO_5043485671" description="VGF nerve growth factor inducible" evidence="2">
    <location>
        <begin position="16"/>
        <end position="500"/>
    </location>
</feature>
<evidence type="ECO:0008006" key="5">
    <source>
        <dbReference type="Google" id="ProtNLM"/>
    </source>
</evidence>
<sequence length="500" mass="57095">MVLFTSLSFLQLSTSNPVSTMEDYDNQPMEVLPRLPVSKNMDGMQRRGQLASKDQNEEEGNLFKDVDPKKLATVLLEALNNTYVERERDKEKYNNMKDKIQAERDKNEEIYSERVPRDRDGQKELELYVASQEKEREDEKKKTLEEEERITEKVISHTTSQKIQIKTKQQPSSSDGTTKSGAASQQVSSNPEQSSYENEEQLNPEELKSLETMMKEFPRLNTKRDGVSEHKQRNTRGYSSYNDITPVHKGSDLALTKKKLKWQEETQKAIYFPTFTTDNSVQEFENRNYISKTTQPPSPTEQEEVQGDDTEEENEILSPEEEEAQAKVEQEEMMRQAAEAQKAKMEEEKLADIASDMLLSYMVKQNKGDKKHSLSLLNAAEDKRSNEEHEMTEEDDIDPETIDKLIEISSKLHLPADDVVDIITDVEKKKKKDLPAEMASLWQYTSSPLPTSLHSENLNIFISATSSSASCLFLSATVSKPYNITANLHSSPFQGKPPSL</sequence>
<dbReference type="EMBL" id="JAHHUM010001761">
    <property type="protein sequence ID" value="KAK5609167.1"/>
    <property type="molecule type" value="Genomic_DNA"/>
</dbReference>
<name>A0AAV9RJJ2_9TELE</name>
<dbReference type="InterPro" id="IPR026128">
    <property type="entry name" value="VGF"/>
</dbReference>
<organism evidence="3 4">
    <name type="scientific">Crenichthys baileyi</name>
    <name type="common">White River springfish</name>
    <dbReference type="NCBI Taxonomy" id="28760"/>
    <lineage>
        <taxon>Eukaryota</taxon>
        <taxon>Metazoa</taxon>
        <taxon>Chordata</taxon>
        <taxon>Craniata</taxon>
        <taxon>Vertebrata</taxon>
        <taxon>Euteleostomi</taxon>
        <taxon>Actinopterygii</taxon>
        <taxon>Neopterygii</taxon>
        <taxon>Teleostei</taxon>
        <taxon>Neoteleostei</taxon>
        <taxon>Acanthomorphata</taxon>
        <taxon>Ovalentaria</taxon>
        <taxon>Atherinomorphae</taxon>
        <taxon>Cyprinodontiformes</taxon>
        <taxon>Goodeidae</taxon>
        <taxon>Crenichthys</taxon>
    </lineage>
</organism>
<evidence type="ECO:0000313" key="3">
    <source>
        <dbReference type="EMBL" id="KAK5609167.1"/>
    </source>
</evidence>
<dbReference type="Proteomes" id="UP001311232">
    <property type="component" value="Unassembled WGS sequence"/>
</dbReference>
<proteinExistence type="predicted"/>
<gene>
    <name evidence="3" type="ORF">CRENBAI_015221</name>
</gene>
<feature type="compositionally biased region" description="Low complexity" evidence="1">
    <location>
        <begin position="158"/>
        <end position="174"/>
    </location>
</feature>
<evidence type="ECO:0000256" key="1">
    <source>
        <dbReference type="SAM" id="MobiDB-lite"/>
    </source>
</evidence>
<feature type="compositionally biased region" description="Basic and acidic residues" evidence="1">
    <location>
        <begin position="324"/>
        <end position="334"/>
    </location>
</feature>
<feature type="compositionally biased region" description="Polar residues" evidence="1">
    <location>
        <begin position="175"/>
        <end position="196"/>
    </location>
</feature>